<evidence type="ECO:0000313" key="2">
    <source>
        <dbReference type="EMBL" id="RRB10504.1"/>
    </source>
</evidence>
<gene>
    <name evidence="2" type="ORF">EHT87_30260</name>
</gene>
<evidence type="ECO:0000259" key="1">
    <source>
        <dbReference type="Pfam" id="PF13683"/>
    </source>
</evidence>
<comment type="caution">
    <text evidence="2">The sequence shown here is derived from an EMBL/GenBank/DDBJ whole genome shotgun (WGS) entry which is preliminary data.</text>
</comment>
<organism evidence="2 3">
    <name type="scientific">Larkinella knui</name>
    <dbReference type="NCBI Taxonomy" id="2025310"/>
    <lineage>
        <taxon>Bacteria</taxon>
        <taxon>Pseudomonadati</taxon>
        <taxon>Bacteroidota</taxon>
        <taxon>Cytophagia</taxon>
        <taxon>Cytophagales</taxon>
        <taxon>Spirosomataceae</taxon>
        <taxon>Larkinella</taxon>
    </lineage>
</organism>
<dbReference type="SUPFAM" id="SSF53098">
    <property type="entry name" value="Ribonuclease H-like"/>
    <property type="match status" value="1"/>
</dbReference>
<evidence type="ECO:0000313" key="3">
    <source>
        <dbReference type="Proteomes" id="UP000274271"/>
    </source>
</evidence>
<dbReference type="GO" id="GO:0015074">
    <property type="term" value="P:DNA integration"/>
    <property type="evidence" value="ECO:0007669"/>
    <property type="project" value="InterPro"/>
</dbReference>
<keyword evidence="3" id="KW-1185">Reference proteome</keyword>
<name>A0A3P1CCE9_9BACT</name>
<sequence length="86" mass="10095">MWQLPKRMPTLTGRPAVHSILERAVIERNEFASYYEAKETLHRFVTHYNTSRLHRSIGFVTPQQKWDAAHQMVVVSDTTILEEMPN</sequence>
<proteinExistence type="predicted"/>
<protein>
    <recommendedName>
        <fullName evidence="1">Integrase catalytic domain-containing protein</fullName>
    </recommendedName>
</protein>
<dbReference type="OrthoDB" id="965481at2"/>
<feature type="domain" description="Integrase catalytic" evidence="1">
    <location>
        <begin position="20"/>
        <end position="62"/>
    </location>
</feature>
<dbReference type="EMBL" id="RQJP01000007">
    <property type="protein sequence ID" value="RRB10504.1"/>
    <property type="molecule type" value="Genomic_DNA"/>
</dbReference>
<dbReference type="Proteomes" id="UP000274271">
    <property type="component" value="Unassembled WGS sequence"/>
</dbReference>
<reference evidence="2 3" key="1">
    <citation type="submission" date="2018-11" db="EMBL/GenBank/DDBJ databases">
        <authorList>
            <person name="Zhou Z."/>
            <person name="Wang G."/>
        </authorList>
    </citation>
    <scope>NUCLEOTIDE SEQUENCE [LARGE SCALE GENOMIC DNA]</scope>
    <source>
        <strain evidence="2 3">KCTC42998</strain>
    </source>
</reference>
<dbReference type="InterPro" id="IPR001584">
    <property type="entry name" value="Integrase_cat-core"/>
</dbReference>
<dbReference type="InterPro" id="IPR012337">
    <property type="entry name" value="RNaseH-like_sf"/>
</dbReference>
<dbReference type="Pfam" id="PF13683">
    <property type="entry name" value="rve_3"/>
    <property type="match status" value="1"/>
</dbReference>
<accession>A0A3P1CCE9</accession>
<dbReference type="AlphaFoldDB" id="A0A3P1CCE9"/>